<dbReference type="Pfam" id="PF14437">
    <property type="entry name" value="MafB19-deam"/>
    <property type="match status" value="1"/>
</dbReference>
<dbReference type="NCBIfam" id="NF008113">
    <property type="entry name" value="PRK10860.1"/>
    <property type="match status" value="1"/>
</dbReference>
<dbReference type="SUPFAM" id="SSF53927">
    <property type="entry name" value="Cytidine deaminase-like"/>
    <property type="match status" value="1"/>
</dbReference>
<dbReference type="AlphaFoldDB" id="A0A381PKL3"/>
<reference evidence="9" key="1">
    <citation type="submission" date="2018-05" db="EMBL/GenBank/DDBJ databases">
        <authorList>
            <person name="Lanie J.A."/>
            <person name="Ng W.-L."/>
            <person name="Kazmierczak K.M."/>
            <person name="Andrzejewski T.M."/>
            <person name="Davidsen T.M."/>
            <person name="Wayne K.J."/>
            <person name="Tettelin H."/>
            <person name="Glass J.I."/>
            <person name="Rusch D."/>
            <person name="Podicherti R."/>
            <person name="Tsui H.-C.T."/>
            <person name="Winkler M.E."/>
        </authorList>
    </citation>
    <scope>NUCLEOTIDE SEQUENCE</scope>
</reference>
<evidence type="ECO:0000256" key="5">
    <source>
        <dbReference type="ARBA" id="ARBA00022801"/>
    </source>
</evidence>
<protein>
    <recommendedName>
        <fullName evidence="2">tRNA(adenine(34)) deaminase</fullName>
        <ecNumber evidence="2">3.5.4.33</ecNumber>
    </recommendedName>
</protein>
<name>A0A381PKL3_9ZZZZ</name>
<evidence type="ECO:0000256" key="4">
    <source>
        <dbReference type="ARBA" id="ARBA00022723"/>
    </source>
</evidence>
<dbReference type="GO" id="GO:0046872">
    <property type="term" value="F:metal ion binding"/>
    <property type="evidence" value="ECO:0007669"/>
    <property type="project" value="UniProtKB-KW"/>
</dbReference>
<dbReference type="InterPro" id="IPR058535">
    <property type="entry name" value="MafB19-deam"/>
</dbReference>
<dbReference type="PROSITE" id="PS51747">
    <property type="entry name" value="CYT_DCMP_DEAMINASES_2"/>
    <property type="match status" value="1"/>
</dbReference>
<evidence type="ECO:0000256" key="1">
    <source>
        <dbReference type="ARBA" id="ARBA00001947"/>
    </source>
</evidence>
<evidence type="ECO:0000313" key="9">
    <source>
        <dbReference type="EMBL" id="SUZ67531.1"/>
    </source>
</evidence>
<comment type="cofactor">
    <cofactor evidence="1">
        <name>Zn(2+)</name>
        <dbReference type="ChEBI" id="CHEBI:29105"/>
    </cofactor>
</comment>
<accession>A0A381PKL3</accession>
<dbReference type="InterPro" id="IPR002125">
    <property type="entry name" value="CMP_dCMP_dom"/>
</dbReference>
<dbReference type="GO" id="GO:0052717">
    <property type="term" value="F:tRNA-specific adenosine-34 deaminase activity"/>
    <property type="evidence" value="ECO:0007669"/>
    <property type="project" value="UniProtKB-EC"/>
</dbReference>
<dbReference type="PANTHER" id="PTHR11079:SF202">
    <property type="entry name" value="TRNA-SPECIFIC ADENOSINE DEAMINASE"/>
    <property type="match status" value="1"/>
</dbReference>
<dbReference type="InterPro" id="IPR028883">
    <property type="entry name" value="tRNA_aden_deaminase"/>
</dbReference>
<evidence type="ECO:0000256" key="3">
    <source>
        <dbReference type="ARBA" id="ARBA00022694"/>
    </source>
</evidence>
<evidence type="ECO:0000256" key="2">
    <source>
        <dbReference type="ARBA" id="ARBA00012740"/>
    </source>
</evidence>
<dbReference type="EC" id="3.5.4.33" evidence="2"/>
<comment type="catalytic activity">
    <reaction evidence="7">
        <text>adenosine(34) in tRNA + H2O + H(+) = inosine(34) in tRNA + NH4(+)</text>
        <dbReference type="Rhea" id="RHEA:43168"/>
        <dbReference type="Rhea" id="RHEA-COMP:10373"/>
        <dbReference type="Rhea" id="RHEA-COMP:10374"/>
        <dbReference type="ChEBI" id="CHEBI:15377"/>
        <dbReference type="ChEBI" id="CHEBI:15378"/>
        <dbReference type="ChEBI" id="CHEBI:28938"/>
        <dbReference type="ChEBI" id="CHEBI:74411"/>
        <dbReference type="ChEBI" id="CHEBI:82852"/>
        <dbReference type="EC" id="3.5.4.33"/>
    </reaction>
</comment>
<keyword evidence="4" id="KW-0479">Metal-binding</keyword>
<sequence>MNDNQAMRLALAEARGAIEHEDVPVGALVIVGGEVVSSRHNERQLTGDPTAHAEILALRDAAAQLGTWHLDEATLVSTLEPCPMCAGAAVNARVKHVIFGAHDPKAGSAETLYNLLADPRLNHQANITSGVLADECGEILTRFFAERR</sequence>
<keyword evidence="6" id="KW-0862">Zinc</keyword>
<feature type="domain" description="CMP/dCMP-type deaminase" evidence="8">
    <location>
        <begin position="1"/>
        <end position="110"/>
    </location>
</feature>
<keyword evidence="5" id="KW-0378">Hydrolase</keyword>
<dbReference type="EMBL" id="UINC01001015">
    <property type="protein sequence ID" value="SUZ67531.1"/>
    <property type="molecule type" value="Genomic_DNA"/>
</dbReference>
<dbReference type="PANTHER" id="PTHR11079">
    <property type="entry name" value="CYTOSINE DEAMINASE FAMILY MEMBER"/>
    <property type="match status" value="1"/>
</dbReference>
<gene>
    <name evidence="9" type="ORF">METZ01_LOCUS20385</name>
</gene>
<keyword evidence="3" id="KW-0819">tRNA processing</keyword>
<evidence type="ECO:0000256" key="6">
    <source>
        <dbReference type="ARBA" id="ARBA00022833"/>
    </source>
</evidence>
<evidence type="ECO:0000259" key="8">
    <source>
        <dbReference type="PROSITE" id="PS51747"/>
    </source>
</evidence>
<dbReference type="GO" id="GO:0002100">
    <property type="term" value="P:tRNA wobble adenosine to inosine editing"/>
    <property type="evidence" value="ECO:0007669"/>
    <property type="project" value="InterPro"/>
</dbReference>
<organism evidence="9">
    <name type="scientific">marine metagenome</name>
    <dbReference type="NCBI Taxonomy" id="408172"/>
    <lineage>
        <taxon>unclassified sequences</taxon>
        <taxon>metagenomes</taxon>
        <taxon>ecological metagenomes</taxon>
    </lineage>
</organism>
<dbReference type="CDD" id="cd01285">
    <property type="entry name" value="nucleoside_deaminase"/>
    <property type="match status" value="1"/>
</dbReference>
<proteinExistence type="inferred from homology"/>
<evidence type="ECO:0000256" key="7">
    <source>
        <dbReference type="ARBA" id="ARBA00048045"/>
    </source>
</evidence>
<dbReference type="HAMAP" id="MF_00972">
    <property type="entry name" value="tRNA_aden_deaminase"/>
    <property type="match status" value="1"/>
</dbReference>
<dbReference type="Gene3D" id="3.40.140.10">
    <property type="entry name" value="Cytidine Deaminase, domain 2"/>
    <property type="match status" value="1"/>
</dbReference>
<dbReference type="InterPro" id="IPR016193">
    <property type="entry name" value="Cytidine_deaminase-like"/>
</dbReference>